<dbReference type="AlphaFoldDB" id="L1L7J3"/>
<dbReference type="EMBL" id="AEJC01000064">
    <property type="protein sequence ID" value="EKX68603.1"/>
    <property type="molecule type" value="Genomic_DNA"/>
</dbReference>
<name>L1L7J3_9ACTN</name>
<reference evidence="1 2" key="1">
    <citation type="submission" date="2012-11" db="EMBL/GenBank/DDBJ databases">
        <authorList>
            <person name="Huguet-Tapia J.C."/>
            <person name="Durkin A.S."/>
            <person name="Pettis G.S."/>
            <person name="Badger J.H."/>
        </authorList>
    </citation>
    <scope>NUCLEOTIDE SEQUENCE [LARGE SCALE GENOMIC DNA]</scope>
    <source>
        <strain evidence="1 2">91-03</strain>
    </source>
</reference>
<dbReference type="PATRIC" id="fig|698759.3.peg.864"/>
<proteinExistence type="predicted"/>
<comment type="caution">
    <text evidence="1">The sequence shown here is derived from an EMBL/GenBank/DDBJ whole genome shotgun (WGS) entry which is preliminary data.</text>
</comment>
<evidence type="ECO:0000313" key="1">
    <source>
        <dbReference type="EMBL" id="EKX68603.1"/>
    </source>
</evidence>
<evidence type="ECO:0000313" key="2">
    <source>
        <dbReference type="Proteomes" id="UP000010411"/>
    </source>
</evidence>
<protein>
    <submittedName>
        <fullName evidence="1">Uncharacterized protein</fullName>
    </submittedName>
</protein>
<gene>
    <name evidence="1" type="ORF">STRIP9103_09320</name>
</gene>
<organism evidence="1 2">
    <name type="scientific">Streptomyces ipomoeae 91-03</name>
    <dbReference type="NCBI Taxonomy" id="698759"/>
    <lineage>
        <taxon>Bacteria</taxon>
        <taxon>Bacillati</taxon>
        <taxon>Actinomycetota</taxon>
        <taxon>Actinomycetes</taxon>
        <taxon>Kitasatosporales</taxon>
        <taxon>Streptomycetaceae</taxon>
        <taxon>Streptomyces</taxon>
    </lineage>
</organism>
<sequence>MITLANINTLRAMSHQTSHLGVLVIRPEVEVQSALGLLALVNPDEVQPWQAIRRRADLELLIGGVDHDPPKSLGPPLPQRHRIYRVNNYLFPFQGHPPIVDVPGLRRAG</sequence>
<accession>L1L7J3</accession>
<dbReference type="Proteomes" id="UP000010411">
    <property type="component" value="Unassembled WGS sequence"/>
</dbReference>
<keyword evidence="2" id="KW-1185">Reference proteome</keyword>